<gene>
    <name evidence="1" type="ORF">Cni_G13712</name>
</gene>
<keyword evidence="2" id="KW-1185">Reference proteome</keyword>
<evidence type="ECO:0000313" key="2">
    <source>
        <dbReference type="Proteomes" id="UP001327560"/>
    </source>
</evidence>
<accession>A0AAQ3KAD9</accession>
<organism evidence="1 2">
    <name type="scientific">Canna indica</name>
    <name type="common">Indian-shot</name>
    <dbReference type="NCBI Taxonomy" id="4628"/>
    <lineage>
        <taxon>Eukaryota</taxon>
        <taxon>Viridiplantae</taxon>
        <taxon>Streptophyta</taxon>
        <taxon>Embryophyta</taxon>
        <taxon>Tracheophyta</taxon>
        <taxon>Spermatophyta</taxon>
        <taxon>Magnoliopsida</taxon>
        <taxon>Liliopsida</taxon>
        <taxon>Zingiberales</taxon>
        <taxon>Cannaceae</taxon>
        <taxon>Canna</taxon>
    </lineage>
</organism>
<dbReference type="AlphaFoldDB" id="A0AAQ3KAD9"/>
<sequence length="101" mass="11578">MITPKRCIFPCSKSGMAGVSMVDSYILKANRNLELGTEDLVRKRGKRSAGEKEKKRVREADQVSEILQPSIRTKEDDVSDGGCNYYQQEEEDSQFGWWVWS</sequence>
<dbReference type="Proteomes" id="UP001327560">
    <property type="component" value="Chromosome 4"/>
</dbReference>
<evidence type="ECO:0000313" key="1">
    <source>
        <dbReference type="EMBL" id="WOL04989.1"/>
    </source>
</evidence>
<proteinExistence type="predicted"/>
<name>A0AAQ3KAD9_9LILI</name>
<dbReference type="EMBL" id="CP136893">
    <property type="protein sequence ID" value="WOL04989.1"/>
    <property type="molecule type" value="Genomic_DNA"/>
</dbReference>
<reference evidence="1 2" key="1">
    <citation type="submission" date="2023-10" db="EMBL/GenBank/DDBJ databases">
        <title>Chromosome-scale genome assembly provides insights into flower coloration mechanisms of Canna indica.</title>
        <authorList>
            <person name="Li C."/>
        </authorList>
    </citation>
    <scope>NUCLEOTIDE SEQUENCE [LARGE SCALE GENOMIC DNA]</scope>
    <source>
        <tissue evidence="1">Flower</tissue>
    </source>
</reference>
<protein>
    <submittedName>
        <fullName evidence="1">Uncharacterized protein</fullName>
    </submittedName>
</protein>